<evidence type="ECO:0000313" key="4">
    <source>
        <dbReference type="Proteomes" id="UP001596333"/>
    </source>
</evidence>
<dbReference type="PANTHER" id="PTHR46112:SF2">
    <property type="entry name" value="XAA-PRO AMINOPEPTIDASE P-RELATED"/>
    <property type="match status" value="1"/>
</dbReference>
<protein>
    <submittedName>
        <fullName evidence="3">M24 family metallopeptidase</fullName>
    </submittedName>
</protein>
<dbReference type="RefSeq" id="WP_379763543.1">
    <property type="nucleotide sequence ID" value="NZ_JBHSXI010000001.1"/>
</dbReference>
<feature type="region of interest" description="Disordered" evidence="1">
    <location>
        <begin position="226"/>
        <end position="246"/>
    </location>
</feature>
<feature type="compositionally biased region" description="Basic and acidic residues" evidence="1">
    <location>
        <begin position="1"/>
        <end position="23"/>
    </location>
</feature>
<dbReference type="Pfam" id="PF00557">
    <property type="entry name" value="Peptidase_M24"/>
    <property type="match status" value="1"/>
</dbReference>
<accession>A0ABD5UI33</accession>
<feature type="domain" description="Peptidase M24" evidence="2">
    <location>
        <begin position="207"/>
        <end position="436"/>
    </location>
</feature>
<dbReference type="AlphaFoldDB" id="A0ABD5UI33"/>
<organism evidence="3 4">
    <name type="scientific">Halorubrum trueperi</name>
    <dbReference type="NCBI Taxonomy" id="2004704"/>
    <lineage>
        <taxon>Archaea</taxon>
        <taxon>Methanobacteriati</taxon>
        <taxon>Methanobacteriota</taxon>
        <taxon>Stenosarchaea group</taxon>
        <taxon>Halobacteria</taxon>
        <taxon>Halobacteriales</taxon>
        <taxon>Haloferacaceae</taxon>
        <taxon>Halorubrum</taxon>
    </lineage>
</organism>
<keyword evidence="4" id="KW-1185">Reference proteome</keyword>
<dbReference type="Proteomes" id="UP001596333">
    <property type="component" value="Unassembled WGS sequence"/>
</dbReference>
<evidence type="ECO:0000256" key="1">
    <source>
        <dbReference type="SAM" id="MobiDB-lite"/>
    </source>
</evidence>
<dbReference type="InterPro" id="IPR000994">
    <property type="entry name" value="Pept_M24"/>
</dbReference>
<comment type="caution">
    <text evidence="3">The sequence shown here is derived from an EMBL/GenBank/DDBJ whole genome shotgun (WGS) entry which is preliminary data.</text>
</comment>
<feature type="region of interest" description="Disordered" evidence="1">
    <location>
        <begin position="1"/>
        <end position="28"/>
    </location>
</feature>
<dbReference type="SUPFAM" id="SSF55920">
    <property type="entry name" value="Creatinase/aminopeptidase"/>
    <property type="match status" value="1"/>
</dbReference>
<dbReference type="PANTHER" id="PTHR46112">
    <property type="entry name" value="AMINOPEPTIDASE"/>
    <property type="match status" value="1"/>
</dbReference>
<gene>
    <name evidence="3" type="ORF">ACFQEY_00120</name>
</gene>
<evidence type="ECO:0000313" key="3">
    <source>
        <dbReference type="EMBL" id="MFC6887464.1"/>
    </source>
</evidence>
<dbReference type="EMBL" id="JBHSXI010000001">
    <property type="protein sequence ID" value="MFC6887464.1"/>
    <property type="molecule type" value="Genomic_DNA"/>
</dbReference>
<name>A0ABD5UI33_9EURY</name>
<dbReference type="InterPro" id="IPR050659">
    <property type="entry name" value="Peptidase_M24B"/>
</dbReference>
<proteinExistence type="predicted"/>
<dbReference type="InterPro" id="IPR036005">
    <property type="entry name" value="Creatinase/aminopeptidase-like"/>
</dbReference>
<reference evidence="3 4" key="1">
    <citation type="journal article" date="2019" name="Int. J. Syst. Evol. Microbiol.">
        <title>The Global Catalogue of Microorganisms (GCM) 10K type strain sequencing project: providing services to taxonomists for standard genome sequencing and annotation.</title>
        <authorList>
            <consortium name="The Broad Institute Genomics Platform"/>
            <consortium name="The Broad Institute Genome Sequencing Center for Infectious Disease"/>
            <person name="Wu L."/>
            <person name="Ma J."/>
        </authorList>
    </citation>
    <scope>NUCLEOTIDE SEQUENCE [LARGE SCALE GENOMIC DNA]</scope>
    <source>
        <strain evidence="3 4">Y73</strain>
    </source>
</reference>
<sequence length="454" mass="47341">MSDGCDGRGKGDCGDGTPKHDPADGAPLRTDLTPIIGAIAEAGADAFVAVGDRFDDGLRYLTRFCGPDRAYALVVVPVDDFAGRAVLCAPSLFREQAERDFVASARTRTDDRDFHDGVVREVRTDGVGDHAGERAAAVVCDLLADSDRDGDRDGAAESDGDRTLLVPPSIPHDAAVYLERAGNDLSSTDAVETARERKTDAEIDRLRRVQRAAVAGTARAETVLAESEVGEAEPAGETDAGRRPALRWNGGRLTTERLRREVNAVLAARGVGDAGDTVIGSGPSAADLHFVGDVPIRAGETVLLDVSPRGPDGYRGDLTRTFVVDGDGGWERRASVAVESAREAALAEIEPGATAARVHGEAAAELAAYGFDPNAGEGGVGFTHDTGHGVGVSLHEWPSLSGGAELRPGTAVAIEPGVSDPNVGGVRVADLVVVTEDGYEVLAEYPIGIVPRTR</sequence>
<dbReference type="Gene3D" id="3.90.230.10">
    <property type="entry name" value="Creatinase/methionine aminopeptidase superfamily"/>
    <property type="match status" value="1"/>
</dbReference>
<evidence type="ECO:0000259" key="2">
    <source>
        <dbReference type="Pfam" id="PF00557"/>
    </source>
</evidence>